<accession>A0ABW5AYL0</accession>
<sequence>MGYYIDLEQISIEDYGNILRSTHLIPSWKILKENMDINLETIKKKGIHNLRQLQETLKQKDDLQEFSKQSGLPEQYLTVLRRMINGYQSKPNRIKDFPETSKDIILTLEKTGIKNTRHLYDKIITPNDRALLSKQTGIGDQEILRLTKLTDLCRIRWVNHTFAYVLYEAGYDTAEKVANANPELLYDTIKQLNAERKFYAAHIGLNDMKMLVESANMISLDIKY</sequence>
<comment type="caution">
    <text evidence="2">The sequence shown here is derived from an EMBL/GenBank/DDBJ whole genome shotgun (WGS) entry which is preliminary data.</text>
</comment>
<name>A0ABW5AYL0_9FLAO</name>
<gene>
    <name evidence="2" type="ORF">ACFSJT_12145</name>
</gene>
<feature type="domain" description="DUF4332" evidence="1">
    <location>
        <begin position="107"/>
        <end position="216"/>
    </location>
</feature>
<keyword evidence="3" id="KW-1185">Reference proteome</keyword>
<proteinExistence type="predicted"/>
<evidence type="ECO:0000313" key="2">
    <source>
        <dbReference type="EMBL" id="MFD2187542.1"/>
    </source>
</evidence>
<evidence type="ECO:0000313" key="3">
    <source>
        <dbReference type="Proteomes" id="UP001597344"/>
    </source>
</evidence>
<protein>
    <submittedName>
        <fullName evidence="2">DUF4332 domain-containing protein</fullName>
    </submittedName>
</protein>
<evidence type="ECO:0000259" key="1">
    <source>
        <dbReference type="Pfam" id="PF14229"/>
    </source>
</evidence>
<dbReference type="Proteomes" id="UP001597344">
    <property type="component" value="Unassembled WGS sequence"/>
</dbReference>
<dbReference type="EMBL" id="JBHUHY010000013">
    <property type="protein sequence ID" value="MFD2187542.1"/>
    <property type="molecule type" value="Genomic_DNA"/>
</dbReference>
<organism evidence="2 3">
    <name type="scientific">Aquimarina celericrescens</name>
    <dbReference type="NCBI Taxonomy" id="1964542"/>
    <lineage>
        <taxon>Bacteria</taxon>
        <taxon>Pseudomonadati</taxon>
        <taxon>Bacteroidota</taxon>
        <taxon>Flavobacteriia</taxon>
        <taxon>Flavobacteriales</taxon>
        <taxon>Flavobacteriaceae</taxon>
        <taxon>Aquimarina</taxon>
    </lineage>
</organism>
<reference evidence="3" key="1">
    <citation type="journal article" date="2019" name="Int. J. Syst. Evol. Microbiol.">
        <title>The Global Catalogue of Microorganisms (GCM) 10K type strain sequencing project: providing services to taxonomists for standard genome sequencing and annotation.</title>
        <authorList>
            <consortium name="The Broad Institute Genomics Platform"/>
            <consortium name="The Broad Institute Genome Sequencing Center for Infectious Disease"/>
            <person name="Wu L."/>
            <person name="Ma J."/>
        </authorList>
    </citation>
    <scope>NUCLEOTIDE SEQUENCE [LARGE SCALE GENOMIC DNA]</scope>
    <source>
        <strain evidence="3">DT92</strain>
    </source>
</reference>
<dbReference type="InterPro" id="IPR025567">
    <property type="entry name" value="DUF4332"/>
</dbReference>
<dbReference type="RefSeq" id="WP_378320544.1">
    <property type="nucleotide sequence ID" value="NZ_JBHUHY010000013.1"/>
</dbReference>
<dbReference type="Pfam" id="PF14229">
    <property type="entry name" value="DUF4332"/>
    <property type="match status" value="1"/>
</dbReference>